<dbReference type="Gene3D" id="2.40.128.150">
    <property type="entry name" value="Cysteine proteinases"/>
    <property type="match status" value="1"/>
</dbReference>
<keyword evidence="3" id="KW-0808">Transferase</keyword>
<evidence type="ECO:0000256" key="2">
    <source>
        <dbReference type="RuleBase" id="RU003452"/>
    </source>
</evidence>
<dbReference type="InterPro" id="IPR001447">
    <property type="entry name" value="Arylamine_N-AcTrfase"/>
</dbReference>
<comment type="similarity">
    <text evidence="1 2">Belongs to the arylamine N-acetyltransferase family.</text>
</comment>
<dbReference type="PANTHER" id="PTHR11786:SF0">
    <property type="entry name" value="ARYLAMINE N-ACETYLTRANSFERASE 4-RELATED"/>
    <property type="match status" value="1"/>
</dbReference>
<dbReference type="PRINTS" id="PR01543">
    <property type="entry name" value="ANATRNSFRASE"/>
</dbReference>
<dbReference type="RefSeq" id="WP_003984619.1">
    <property type="nucleotide sequence ID" value="NZ_CP043497.1"/>
</dbReference>
<name>A0ABY3Z1G8_STRRM</name>
<keyword evidence="4" id="KW-1185">Reference proteome</keyword>
<dbReference type="PANTHER" id="PTHR11786">
    <property type="entry name" value="N-HYDROXYARYLAMINE O-ACETYLTRANSFERASE"/>
    <property type="match status" value="1"/>
</dbReference>
<sequence>MSDTVWGGDQLDLDAYLARIGYEGERTPTEATLRELHARHAAAFGFENLEIILGRPVPLDLKSLQEKMVGRRRGGYCYEQNLLYAAALDRLGFRVSGLGARIRMGESKIRPVTHALLKVRLDGEDWITDVGFGGEALLAPVPLREGIEVRQGGWTFGLVREAPEGAEGADTACGTWVLRSRHEDGWFDLYAFGPEARYPADYGVFNYYISSHPRSPFTGRLVVQQPGPDLRRTLIGTELTLTRPDWSRVVRQVPAEELPAVLESDFGLVLDERDAAELVALHREQPVA</sequence>
<proteinExistence type="inferred from homology"/>
<dbReference type="SUPFAM" id="SSF54001">
    <property type="entry name" value="Cysteine proteinases"/>
    <property type="match status" value="1"/>
</dbReference>
<dbReference type="EMBL" id="CP094298">
    <property type="protein sequence ID" value="UNZ03962.1"/>
    <property type="molecule type" value="Genomic_DNA"/>
</dbReference>
<reference evidence="3 4" key="1">
    <citation type="submission" date="2022-03" db="EMBL/GenBank/DDBJ databases">
        <title>Complete genome of Streptomyces rimosus ssp. rimosus R7 (=ATCC 10970).</title>
        <authorList>
            <person name="Beganovic S."/>
            <person name="Ruckert C."/>
            <person name="Busche T."/>
            <person name="Kalinowski J."/>
            <person name="Wittmann C."/>
        </authorList>
    </citation>
    <scope>NUCLEOTIDE SEQUENCE [LARGE SCALE GENOMIC DNA]</scope>
    <source>
        <strain evidence="3 4">R7</strain>
    </source>
</reference>
<accession>A0ABY3Z1G8</accession>
<dbReference type="GO" id="GO:0046990">
    <property type="term" value="F:N-hydroxyarylamine O-acetyltransferase activity"/>
    <property type="evidence" value="ECO:0007669"/>
    <property type="project" value="UniProtKB-EC"/>
</dbReference>
<dbReference type="Gene3D" id="3.30.2140.10">
    <property type="entry name" value="Arylamine N-acetyltransferase"/>
    <property type="match status" value="1"/>
</dbReference>
<dbReference type="Pfam" id="PF00797">
    <property type="entry name" value="Acetyltransf_2"/>
    <property type="match status" value="1"/>
</dbReference>
<gene>
    <name evidence="3" type="primary">nhoA</name>
    <name evidence="3" type="ORF">SRIMR7_17520</name>
</gene>
<dbReference type="EC" id="2.3.1.118" evidence="3"/>
<evidence type="ECO:0000313" key="4">
    <source>
        <dbReference type="Proteomes" id="UP000829494"/>
    </source>
</evidence>
<dbReference type="InterPro" id="IPR038765">
    <property type="entry name" value="Papain-like_cys_pep_sf"/>
</dbReference>
<dbReference type="Proteomes" id="UP000829494">
    <property type="component" value="Chromosome"/>
</dbReference>
<organism evidence="3 4">
    <name type="scientific">Streptomyces rimosus subsp. rimosus</name>
    <dbReference type="NCBI Taxonomy" id="132474"/>
    <lineage>
        <taxon>Bacteria</taxon>
        <taxon>Bacillati</taxon>
        <taxon>Actinomycetota</taxon>
        <taxon>Actinomycetes</taxon>
        <taxon>Kitasatosporales</taxon>
        <taxon>Streptomycetaceae</taxon>
        <taxon>Streptomyces</taxon>
    </lineage>
</organism>
<evidence type="ECO:0000256" key="1">
    <source>
        <dbReference type="ARBA" id="ARBA00006547"/>
    </source>
</evidence>
<dbReference type="GeneID" id="66856938"/>
<evidence type="ECO:0000313" key="3">
    <source>
        <dbReference type="EMBL" id="UNZ03962.1"/>
    </source>
</evidence>
<protein>
    <submittedName>
        <fullName evidence="3">N-hydroxyarylamine O-acetyltransferase</fullName>
        <ecNumber evidence="3">2.3.1.118</ecNumber>
    </submittedName>
</protein>
<keyword evidence="3" id="KW-0012">Acyltransferase</keyword>